<accession>A0A9W7SZZ5</accession>
<gene>
    <name evidence="1" type="ORF">Tdes44962_MAKER07114</name>
</gene>
<evidence type="ECO:0000313" key="1">
    <source>
        <dbReference type="EMBL" id="KAH9844769.1"/>
    </source>
</evidence>
<sequence>MDIPVALRRERLSRAINSRYWRLSGEELKTLVKRRIGPVGVEETAKIDLIGVLLHQDKKETIRHMPARASERQARREEVHAARQHNTTAAIPAIKLSPELRNEIYELAVLRSEPVINTTQHRLAFCPEHPAHSGRHLPISTIGCGSIEAHLEPALLRTCKLFRDEARQMYYARQGFAYDSSRSNRESDGLRAELTRLTEWLVGFGEKLPLLRRVEIAVGIQLPSSLGKVKLRVVEGEGRTEVRGYVRWMEDEEGREMATERGRSVVSAVKDMMPWIAFGDPVLMQGGEEVHTG</sequence>
<dbReference type="AlphaFoldDB" id="A0A9W7SZZ5"/>
<dbReference type="Proteomes" id="UP001138500">
    <property type="component" value="Unassembled WGS sequence"/>
</dbReference>
<dbReference type="OrthoDB" id="3795724at2759"/>
<reference evidence="1 2" key="1">
    <citation type="journal article" date="2018" name="IMA Fungus">
        <title>IMA Genome-F 10: Nine draft genome sequences of Claviceps purpurea s.lat., including C. arundinis, C. humidiphila, and C. cf. spartinae, pseudomolecules for the pitch canker pathogen Fusarium circinatum, draft genome of Davidsoniella eucalypti, Grosmannia galeiformis, Quambalaria eucalypti, and Teratosphaeria destructans.</title>
        <authorList>
            <person name="Wingfield B.D."/>
            <person name="Liu M."/>
            <person name="Nguyen H.D."/>
            <person name="Lane F.A."/>
            <person name="Morgan S.W."/>
            <person name="De Vos L."/>
            <person name="Wilken P.M."/>
            <person name="Duong T.A."/>
            <person name="Aylward J."/>
            <person name="Coetzee M.P."/>
            <person name="Dadej K."/>
            <person name="De Beer Z.W."/>
            <person name="Findlay W."/>
            <person name="Havenga M."/>
            <person name="Kolarik M."/>
            <person name="Menzies J.G."/>
            <person name="Naidoo K."/>
            <person name="Pochopski O."/>
            <person name="Shoukouhi P."/>
            <person name="Santana Q.C."/>
            <person name="Seifert K.A."/>
            <person name="Soal N."/>
            <person name="Steenkamp E.T."/>
            <person name="Tatham C.T."/>
            <person name="van der Nest M.A."/>
            <person name="Wingfield M.J."/>
        </authorList>
    </citation>
    <scope>NUCLEOTIDE SEQUENCE [LARGE SCALE GENOMIC DNA]</scope>
    <source>
        <strain evidence="1">CMW44962</strain>
    </source>
</reference>
<dbReference type="InterPro" id="IPR038883">
    <property type="entry name" value="AN11006-like"/>
</dbReference>
<dbReference type="EMBL" id="RIBY02000225">
    <property type="protein sequence ID" value="KAH9844769.1"/>
    <property type="molecule type" value="Genomic_DNA"/>
</dbReference>
<keyword evidence="2" id="KW-1185">Reference proteome</keyword>
<evidence type="ECO:0000313" key="2">
    <source>
        <dbReference type="Proteomes" id="UP001138500"/>
    </source>
</evidence>
<reference evidence="1 2" key="2">
    <citation type="journal article" date="2021" name="Curr. Genet.">
        <title>Genetic response to nitrogen starvation in the aggressive Eucalyptus foliar pathogen Teratosphaeria destructans.</title>
        <authorList>
            <person name="Havenga M."/>
            <person name="Wingfield B.D."/>
            <person name="Wingfield M.J."/>
            <person name="Dreyer L.L."/>
            <person name="Roets F."/>
            <person name="Aylward J."/>
        </authorList>
    </citation>
    <scope>NUCLEOTIDE SEQUENCE [LARGE SCALE GENOMIC DNA]</scope>
    <source>
        <strain evidence="1">CMW44962</strain>
    </source>
</reference>
<dbReference type="PANTHER" id="PTHR42085">
    <property type="entry name" value="F-BOX DOMAIN-CONTAINING PROTEIN"/>
    <property type="match status" value="1"/>
</dbReference>
<protein>
    <submittedName>
        <fullName evidence="1">Uncharacterized protein</fullName>
    </submittedName>
</protein>
<organism evidence="1 2">
    <name type="scientific">Teratosphaeria destructans</name>
    <dbReference type="NCBI Taxonomy" id="418781"/>
    <lineage>
        <taxon>Eukaryota</taxon>
        <taxon>Fungi</taxon>
        <taxon>Dikarya</taxon>
        <taxon>Ascomycota</taxon>
        <taxon>Pezizomycotina</taxon>
        <taxon>Dothideomycetes</taxon>
        <taxon>Dothideomycetidae</taxon>
        <taxon>Mycosphaerellales</taxon>
        <taxon>Teratosphaeriaceae</taxon>
        <taxon>Teratosphaeria</taxon>
    </lineage>
</organism>
<proteinExistence type="predicted"/>
<dbReference type="PANTHER" id="PTHR42085:SF2">
    <property type="entry name" value="F-BOX DOMAIN-CONTAINING PROTEIN"/>
    <property type="match status" value="1"/>
</dbReference>
<name>A0A9W7SZZ5_9PEZI</name>
<comment type="caution">
    <text evidence="1">The sequence shown here is derived from an EMBL/GenBank/DDBJ whole genome shotgun (WGS) entry which is preliminary data.</text>
</comment>